<dbReference type="InterPro" id="IPR008995">
    <property type="entry name" value="Mo/tungstate-bd_C_term_dom"/>
</dbReference>
<dbReference type="AlphaFoldDB" id="A0A162S5U4"/>
<dbReference type="RefSeq" id="WP_066625625.1">
    <property type="nucleotide sequence ID" value="NZ_FQXL01000013.1"/>
</dbReference>
<reference evidence="4 5" key="1">
    <citation type="submission" date="2016-04" db="EMBL/GenBank/DDBJ databases">
        <title>Genome sequence of Clostridium magnum DSM 2767.</title>
        <authorList>
            <person name="Poehlein A."/>
            <person name="Uhlig R."/>
            <person name="Fischer R."/>
            <person name="Bahl H."/>
            <person name="Daniel R."/>
        </authorList>
    </citation>
    <scope>NUCLEOTIDE SEQUENCE [LARGE SCALE GENOMIC DNA]</scope>
    <source>
        <strain evidence="4 5">DSM 2767</strain>
    </source>
</reference>
<feature type="domain" description="Mop" evidence="3">
    <location>
        <begin position="2"/>
        <end position="68"/>
    </location>
</feature>
<dbReference type="PANTHER" id="PTHR30432">
    <property type="entry name" value="TRANSCRIPTIONAL REGULATOR MODE"/>
    <property type="match status" value="1"/>
</dbReference>
<dbReference type="PANTHER" id="PTHR30432:SF1">
    <property type="entry name" value="DNA-BINDING TRANSCRIPTIONAL DUAL REGULATOR MODE"/>
    <property type="match status" value="1"/>
</dbReference>
<dbReference type="Gene3D" id="2.40.50.100">
    <property type="match status" value="2"/>
</dbReference>
<protein>
    <submittedName>
        <fullName evidence="4">Molybdenum-pterin-binding protein 2</fullName>
    </submittedName>
</protein>
<keyword evidence="5" id="KW-1185">Reference proteome</keyword>
<comment type="caution">
    <text evidence="4">The sequence shown here is derived from an EMBL/GenBank/DDBJ whole genome shotgun (WGS) entry which is preliminary data.</text>
</comment>
<dbReference type="InterPro" id="IPR051815">
    <property type="entry name" value="Molybdate_resp_trans_reg"/>
</dbReference>
<proteinExistence type="predicted"/>
<dbReference type="OrthoDB" id="122515at2"/>
<dbReference type="SUPFAM" id="SSF50331">
    <property type="entry name" value="MOP-like"/>
    <property type="match status" value="2"/>
</dbReference>
<keyword evidence="1 2" id="KW-0500">Molybdenum</keyword>
<sequence length="139" mass="14360">MKISARNQFIGKIIEVKEGAVNAIVILEIAGGNKVSSTISLNAVKDLEIVVGRTATAVIKSTSVMLASSNLKISARNQLTGKVIEIKEGAVNNIVIVEIAGGNKVSATISVSAVKELEIAVGSEVTAIIKSTSVMLATE</sequence>
<dbReference type="NCBIfam" id="TIGR00638">
    <property type="entry name" value="Mop"/>
    <property type="match status" value="2"/>
</dbReference>
<dbReference type="STRING" id="1121326.CLMAG_37250"/>
<dbReference type="PATRIC" id="fig|1121326.3.peg.3769"/>
<feature type="domain" description="Mop" evidence="3">
    <location>
        <begin position="72"/>
        <end position="138"/>
    </location>
</feature>
<dbReference type="GO" id="GO:0015689">
    <property type="term" value="P:molybdate ion transport"/>
    <property type="evidence" value="ECO:0007669"/>
    <property type="project" value="InterPro"/>
</dbReference>
<dbReference type="Pfam" id="PF03459">
    <property type="entry name" value="TOBE"/>
    <property type="match status" value="2"/>
</dbReference>
<evidence type="ECO:0000259" key="3">
    <source>
        <dbReference type="PROSITE" id="PS51866"/>
    </source>
</evidence>
<gene>
    <name evidence="4" type="primary">mopII</name>
    <name evidence="4" type="ORF">CLMAG_37250</name>
</gene>
<evidence type="ECO:0000313" key="5">
    <source>
        <dbReference type="Proteomes" id="UP000076603"/>
    </source>
</evidence>
<evidence type="ECO:0000313" key="4">
    <source>
        <dbReference type="EMBL" id="KZL90814.1"/>
    </source>
</evidence>
<evidence type="ECO:0000256" key="2">
    <source>
        <dbReference type="PROSITE-ProRule" id="PRU01213"/>
    </source>
</evidence>
<dbReference type="PROSITE" id="PS51866">
    <property type="entry name" value="MOP"/>
    <property type="match status" value="2"/>
</dbReference>
<dbReference type="Proteomes" id="UP000076603">
    <property type="component" value="Unassembled WGS sequence"/>
</dbReference>
<organism evidence="4 5">
    <name type="scientific">Clostridium magnum DSM 2767</name>
    <dbReference type="NCBI Taxonomy" id="1121326"/>
    <lineage>
        <taxon>Bacteria</taxon>
        <taxon>Bacillati</taxon>
        <taxon>Bacillota</taxon>
        <taxon>Clostridia</taxon>
        <taxon>Eubacteriales</taxon>
        <taxon>Clostridiaceae</taxon>
        <taxon>Clostridium</taxon>
    </lineage>
</organism>
<accession>A0A162S5U4</accession>
<name>A0A162S5U4_9CLOT</name>
<dbReference type="InterPro" id="IPR005116">
    <property type="entry name" value="Transp-assoc_OB_typ1"/>
</dbReference>
<dbReference type="EMBL" id="LWAE01000004">
    <property type="protein sequence ID" value="KZL90814.1"/>
    <property type="molecule type" value="Genomic_DNA"/>
</dbReference>
<dbReference type="InterPro" id="IPR004606">
    <property type="entry name" value="Mop_domain"/>
</dbReference>
<evidence type="ECO:0000256" key="1">
    <source>
        <dbReference type="ARBA" id="ARBA00022505"/>
    </source>
</evidence>